<dbReference type="Gene3D" id="3.30.1330.40">
    <property type="entry name" value="RutC-like"/>
    <property type="match status" value="1"/>
</dbReference>
<dbReference type="PANTHER" id="PTHR43857">
    <property type="entry name" value="BLR7761 PROTEIN"/>
    <property type="match status" value="1"/>
</dbReference>
<dbReference type="SUPFAM" id="SSF55298">
    <property type="entry name" value="YjgF-like"/>
    <property type="match status" value="1"/>
</dbReference>
<dbReference type="AlphaFoldDB" id="A0A545UC22"/>
<evidence type="ECO:0000313" key="1">
    <source>
        <dbReference type="EMBL" id="TQV87018.1"/>
    </source>
</evidence>
<protein>
    <submittedName>
        <fullName evidence="1">RidA family protein</fullName>
    </submittedName>
</protein>
<dbReference type="PANTHER" id="PTHR43857:SF1">
    <property type="entry name" value="YJGH FAMILY PROTEIN"/>
    <property type="match status" value="1"/>
</dbReference>
<dbReference type="OrthoDB" id="9803101at2"/>
<evidence type="ECO:0000313" key="2">
    <source>
        <dbReference type="Proteomes" id="UP000315439"/>
    </source>
</evidence>
<organism evidence="1 2">
    <name type="scientific">Aliikangiella coralliicola</name>
    <dbReference type="NCBI Taxonomy" id="2592383"/>
    <lineage>
        <taxon>Bacteria</taxon>
        <taxon>Pseudomonadati</taxon>
        <taxon>Pseudomonadota</taxon>
        <taxon>Gammaproteobacteria</taxon>
        <taxon>Oceanospirillales</taxon>
        <taxon>Pleioneaceae</taxon>
        <taxon>Aliikangiella</taxon>
    </lineage>
</organism>
<comment type="caution">
    <text evidence="1">The sequence shown here is derived from an EMBL/GenBank/DDBJ whole genome shotgun (WGS) entry which is preliminary data.</text>
</comment>
<sequence length="131" mass="14564">MTISIRHDPYPVMPPYEDIYAFGVETRAQARILNISGQVGVSPEGELPSDFAGQCRQALHNVEAILKKADMKLSDIVKTTFYLTRREDMPALIEVRKEILGGVRPANTTLFISGLVSPDWFVEVDIIACAK</sequence>
<proteinExistence type="predicted"/>
<dbReference type="InterPro" id="IPR006175">
    <property type="entry name" value="YjgF/YER057c/UK114"/>
</dbReference>
<dbReference type="InterPro" id="IPR035959">
    <property type="entry name" value="RutC-like_sf"/>
</dbReference>
<gene>
    <name evidence="1" type="ORF">FLL46_14520</name>
</gene>
<dbReference type="Proteomes" id="UP000315439">
    <property type="component" value="Unassembled WGS sequence"/>
</dbReference>
<name>A0A545UC22_9GAMM</name>
<dbReference type="CDD" id="cd00448">
    <property type="entry name" value="YjgF_YER057c_UK114_family"/>
    <property type="match status" value="1"/>
</dbReference>
<keyword evidence="2" id="KW-1185">Reference proteome</keyword>
<dbReference type="EMBL" id="VIKS01000009">
    <property type="protein sequence ID" value="TQV87018.1"/>
    <property type="molecule type" value="Genomic_DNA"/>
</dbReference>
<reference evidence="1 2" key="1">
    <citation type="submission" date="2019-07" db="EMBL/GenBank/DDBJ databases">
        <title>Draft genome for Aliikangiella sp. M105.</title>
        <authorList>
            <person name="Wang G."/>
        </authorList>
    </citation>
    <scope>NUCLEOTIDE SEQUENCE [LARGE SCALE GENOMIC DNA]</scope>
    <source>
        <strain evidence="1 2">M105</strain>
    </source>
</reference>
<dbReference type="RefSeq" id="WP_142894590.1">
    <property type="nucleotide sequence ID" value="NZ_ML660165.1"/>
</dbReference>
<dbReference type="Pfam" id="PF01042">
    <property type="entry name" value="Ribonuc_L-PSP"/>
    <property type="match status" value="1"/>
</dbReference>
<accession>A0A545UC22</accession>